<reference evidence="1" key="1">
    <citation type="submission" date="2022-08" db="EMBL/GenBank/DDBJ databases">
        <authorList>
            <person name="Gutierrez-Valencia J."/>
        </authorList>
    </citation>
    <scope>NUCLEOTIDE SEQUENCE</scope>
</reference>
<gene>
    <name evidence="1" type="ORF">LITE_LOCUS28731</name>
</gene>
<name>A0AAV0MHL0_9ROSI</name>
<evidence type="ECO:0000313" key="1">
    <source>
        <dbReference type="EMBL" id="CAI0445787.1"/>
    </source>
</evidence>
<keyword evidence="2" id="KW-1185">Reference proteome</keyword>
<accession>A0AAV0MHL0</accession>
<sequence length="81" mass="8928">MIGITPHCGVAFINHHGPNSVAIPMNVDEVETPAFLVEPSRGECNDRLVVGMVLIVNTPMGLCRCLLPQICSKLESPSWWW</sequence>
<evidence type="ECO:0000313" key="2">
    <source>
        <dbReference type="Proteomes" id="UP001154282"/>
    </source>
</evidence>
<proteinExistence type="predicted"/>
<organism evidence="1 2">
    <name type="scientific">Linum tenue</name>
    <dbReference type="NCBI Taxonomy" id="586396"/>
    <lineage>
        <taxon>Eukaryota</taxon>
        <taxon>Viridiplantae</taxon>
        <taxon>Streptophyta</taxon>
        <taxon>Embryophyta</taxon>
        <taxon>Tracheophyta</taxon>
        <taxon>Spermatophyta</taxon>
        <taxon>Magnoliopsida</taxon>
        <taxon>eudicotyledons</taxon>
        <taxon>Gunneridae</taxon>
        <taxon>Pentapetalae</taxon>
        <taxon>rosids</taxon>
        <taxon>fabids</taxon>
        <taxon>Malpighiales</taxon>
        <taxon>Linaceae</taxon>
        <taxon>Linum</taxon>
    </lineage>
</organism>
<protein>
    <submittedName>
        <fullName evidence="1">Uncharacterized protein</fullName>
    </submittedName>
</protein>
<dbReference type="Proteomes" id="UP001154282">
    <property type="component" value="Unassembled WGS sequence"/>
</dbReference>
<dbReference type="EMBL" id="CAMGYJ010000007">
    <property type="protein sequence ID" value="CAI0445787.1"/>
    <property type="molecule type" value="Genomic_DNA"/>
</dbReference>
<comment type="caution">
    <text evidence="1">The sequence shown here is derived from an EMBL/GenBank/DDBJ whole genome shotgun (WGS) entry which is preliminary data.</text>
</comment>
<dbReference type="AlphaFoldDB" id="A0AAV0MHL0"/>